<dbReference type="PATRIC" id="fig|749414.3.peg.1"/>
<evidence type="ECO:0000256" key="1">
    <source>
        <dbReference type="SAM" id="MobiDB-lite"/>
    </source>
</evidence>
<dbReference type="EMBL" id="CP002047">
    <property type="protein sequence ID" value="ADI03123.1"/>
    <property type="molecule type" value="Genomic_DNA"/>
</dbReference>
<gene>
    <name evidence="2" type="ordered locus">SBI_00002</name>
</gene>
<sequence length="117" mass="12373">MSYEYGGGPDWPIIRARRRAEEEASSARREDAAHKASAARWKTAFEVPADQVRAAVVQAGVEHRPDGKCGRPSCWDAVITRLAGEAEGGGSAAGGPDSGFTFSFGDLFGRPGPQGRP</sequence>
<feature type="region of interest" description="Disordered" evidence="1">
    <location>
        <begin position="86"/>
        <end position="117"/>
    </location>
</feature>
<feature type="compositionally biased region" description="Gly residues" evidence="1">
    <location>
        <begin position="86"/>
        <end position="97"/>
    </location>
</feature>
<dbReference type="AlphaFoldDB" id="D7BSU6"/>
<proteinExistence type="predicted"/>
<reference evidence="2 3" key="1">
    <citation type="journal article" date="2010" name="J. Bacteriol.">
        <title>Genome sequence of the milbemycin-producing bacterium Streptomyces bingchenggensis.</title>
        <authorList>
            <person name="Wang X.J."/>
            <person name="Yan Y.J."/>
            <person name="Zhang B."/>
            <person name="An J."/>
            <person name="Wang J.J."/>
            <person name="Tian J."/>
            <person name="Jiang L."/>
            <person name="Chen Y.H."/>
            <person name="Huang S.X."/>
            <person name="Yin M."/>
            <person name="Zhang J."/>
            <person name="Gao A.L."/>
            <person name="Liu C.X."/>
            <person name="Zhu Z.X."/>
            <person name="Xiang W.S."/>
        </authorList>
    </citation>
    <scope>NUCLEOTIDE SEQUENCE [LARGE SCALE GENOMIC DNA]</scope>
    <source>
        <strain evidence="2 3">BCW-1</strain>
    </source>
</reference>
<feature type="compositionally biased region" description="Basic and acidic residues" evidence="1">
    <location>
        <begin position="19"/>
        <end position="34"/>
    </location>
</feature>
<keyword evidence="3" id="KW-1185">Reference proteome</keyword>
<evidence type="ECO:0000313" key="2">
    <source>
        <dbReference type="EMBL" id="ADI03123.1"/>
    </source>
</evidence>
<dbReference type="HOGENOM" id="CLU_2083461_0_0_11"/>
<evidence type="ECO:0000313" key="3">
    <source>
        <dbReference type="Proteomes" id="UP000000377"/>
    </source>
</evidence>
<name>D7BSU6_STRBB</name>
<dbReference type="RefSeq" id="WP_014172602.1">
    <property type="nucleotide sequence ID" value="NC_016582.1"/>
</dbReference>
<organism evidence="2 3">
    <name type="scientific">Streptomyces bingchenggensis (strain BCW-1)</name>
    <dbReference type="NCBI Taxonomy" id="749414"/>
    <lineage>
        <taxon>Bacteria</taxon>
        <taxon>Bacillati</taxon>
        <taxon>Actinomycetota</taxon>
        <taxon>Actinomycetes</taxon>
        <taxon>Kitasatosporales</taxon>
        <taxon>Streptomycetaceae</taxon>
        <taxon>Streptomyces</taxon>
    </lineage>
</organism>
<accession>D7BSU6</accession>
<dbReference type="Proteomes" id="UP000000377">
    <property type="component" value="Chromosome"/>
</dbReference>
<protein>
    <submittedName>
        <fullName evidence="2">Uncharacterized protein</fullName>
    </submittedName>
</protein>
<feature type="region of interest" description="Disordered" evidence="1">
    <location>
        <begin position="15"/>
        <end position="35"/>
    </location>
</feature>
<dbReference type="KEGG" id="sbh:SBI_00002"/>